<evidence type="ECO:0000313" key="2">
    <source>
        <dbReference type="EMBL" id="RYN46016.1"/>
    </source>
</evidence>
<protein>
    <submittedName>
        <fullName evidence="2">Uncharacterized protein</fullName>
    </submittedName>
</protein>
<reference evidence="3" key="1">
    <citation type="journal article" date="2019" name="bioRxiv">
        <title>Genomics, evolutionary history and diagnostics of the Alternaria alternata species group including apple and Asian pear pathotypes.</title>
        <authorList>
            <person name="Armitage A.D."/>
            <person name="Cockerton H.M."/>
            <person name="Sreenivasaprasad S."/>
            <person name="Woodhall J.W."/>
            <person name="Lane C.R."/>
            <person name="Harrison R.J."/>
            <person name="Clarkson J.P."/>
        </authorList>
    </citation>
    <scope>NUCLEOTIDE SEQUENCE [LARGE SCALE GENOMIC DNA]</scope>
    <source>
        <strain evidence="3">FERA 1082</strain>
    </source>
</reference>
<dbReference type="AlphaFoldDB" id="A0A4Q4M984"/>
<organism evidence="2 3">
    <name type="scientific">Alternaria tenuissima</name>
    <dbReference type="NCBI Taxonomy" id="119927"/>
    <lineage>
        <taxon>Eukaryota</taxon>
        <taxon>Fungi</taxon>
        <taxon>Dikarya</taxon>
        <taxon>Ascomycota</taxon>
        <taxon>Pezizomycotina</taxon>
        <taxon>Dothideomycetes</taxon>
        <taxon>Pleosporomycetidae</taxon>
        <taxon>Pleosporales</taxon>
        <taxon>Pleosporineae</taxon>
        <taxon>Pleosporaceae</taxon>
        <taxon>Alternaria</taxon>
        <taxon>Alternaria sect. Alternaria</taxon>
        <taxon>Alternaria alternata complex</taxon>
    </lineage>
</organism>
<sequence length="302" mass="34500">MASTQHQRVEEKVYGILGKEDLIDDSTGVIPMRGLKTELSLKDRFARRLSKMLGAETDIQQANNDNTINIYLTRSRPTNQVRISLNNELRKFVQAMEAALASIAKNADGPQHELQIACGELWDVVLIFNRSKIELIIQRLKKIFEDYQTTYVDLVARMFGIDDLECKHYMLDRELGDRIISLSQQINSYDGSVKELDTLVHTASEMTRVLLHLRERLRSLLQRTLFADGLYDLICMLGFPERVHHTMVRSARASKGFEHVKFHFRPSSPGKAVSFAVATESSMQPNAEKPLVSPQRQEKLKL</sequence>
<accession>A0A4Q4M984</accession>
<evidence type="ECO:0000256" key="1">
    <source>
        <dbReference type="SAM" id="MobiDB-lite"/>
    </source>
</evidence>
<evidence type="ECO:0000313" key="3">
    <source>
        <dbReference type="Proteomes" id="UP000292402"/>
    </source>
</evidence>
<gene>
    <name evidence="2" type="ORF">AA0114_g8614</name>
</gene>
<proteinExistence type="predicted"/>
<dbReference type="EMBL" id="PDXA01000031">
    <property type="protein sequence ID" value="RYN46016.1"/>
    <property type="molecule type" value="Genomic_DNA"/>
</dbReference>
<feature type="region of interest" description="Disordered" evidence="1">
    <location>
        <begin position="281"/>
        <end position="302"/>
    </location>
</feature>
<comment type="caution">
    <text evidence="2">The sequence shown here is derived from an EMBL/GenBank/DDBJ whole genome shotgun (WGS) entry which is preliminary data.</text>
</comment>
<dbReference type="Proteomes" id="UP000292402">
    <property type="component" value="Unassembled WGS sequence"/>
</dbReference>
<name>A0A4Q4M984_9PLEO</name>